<dbReference type="Proteomes" id="UP001501166">
    <property type="component" value="Unassembled WGS sequence"/>
</dbReference>
<evidence type="ECO:0000313" key="2">
    <source>
        <dbReference type="Proteomes" id="UP001501166"/>
    </source>
</evidence>
<reference evidence="1 2" key="1">
    <citation type="journal article" date="2019" name="Int. J. Syst. Evol. Microbiol.">
        <title>The Global Catalogue of Microorganisms (GCM) 10K type strain sequencing project: providing services to taxonomists for standard genome sequencing and annotation.</title>
        <authorList>
            <consortium name="The Broad Institute Genomics Platform"/>
            <consortium name="The Broad Institute Genome Sequencing Center for Infectious Disease"/>
            <person name="Wu L."/>
            <person name="Ma J."/>
        </authorList>
    </citation>
    <scope>NUCLEOTIDE SEQUENCE [LARGE SCALE GENOMIC DNA]</scope>
    <source>
        <strain evidence="1 2">JCM 12662</strain>
    </source>
</reference>
<comment type="caution">
    <text evidence="1">The sequence shown here is derived from an EMBL/GenBank/DDBJ whole genome shotgun (WGS) entry which is preliminary data.</text>
</comment>
<gene>
    <name evidence="1" type="ORF">GCM10008932_12380</name>
</gene>
<dbReference type="EMBL" id="BAAACW010000073">
    <property type="protein sequence ID" value="GAA0361273.1"/>
    <property type="molecule type" value="Genomic_DNA"/>
</dbReference>
<protein>
    <submittedName>
        <fullName evidence="1">Uncharacterized protein</fullName>
    </submittedName>
</protein>
<sequence>MTVLVFIALEPSTTKDRFLKHSDYEGFKGYIIKYEEGNSVGFIYGYISLPGHY</sequence>
<evidence type="ECO:0000313" key="1">
    <source>
        <dbReference type="EMBL" id="GAA0361273.1"/>
    </source>
</evidence>
<keyword evidence="2" id="KW-1185">Reference proteome</keyword>
<name>A0ABN0XE09_9LACT</name>
<accession>A0ABN0XE09</accession>
<organism evidence="1 2">
    <name type="scientific">Alkalibacterium iburiense</name>
    <dbReference type="NCBI Taxonomy" id="290589"/>
    <lineage>
        <taxon>Bacteria</taxon>
        <taxon>Bacillati</taxon>
        <taxon>Bacillota</taxon>
        <taxon>Bacilli</taxon>
        <taxon>Lactobacillales</taxon>
        <taxon>Carnobacteriaceae</taxon>
        <taxon>Alkalibacterium</taxon>
    </lineage>
</organism>
<proteinExistence type="predicted"/>